<reference evidence="1 2" key="3">
    <citation type="journal article" date="2015" name="Genome Announc.">
        <title>Draft Genome Sequence of the Archiascomycetous Yeast Saitoella complicata.</title>
        <authorList>
            <person name="Yamauchi K."/>
            <person name="Kondo S."/>
            <person name="Hamamoto M."/>
            <person name="Takahashi Y."/>
            <person name="Ogura Y."/>
            <person name="Hayashi T."/>
            <person name="Nishida H."/>
        </authorList>
    </citation>
    <scope>NUCLEOTIDE SEQUENCE [LARGE SCALE GENOMIC DNA]</scope>
    <source>
        <strain evidence="1 2">NRRL Y-17804</strain>
    </source>
</reference>
<dbReference type="AlphaFoldDB" id="A0A0E9NG86"/>
<evidence type="ECO:0000313" key="1">
    <source>
        <dbReference type="EMBL" id="GAO48405.1"/>
    </source>
</evidence>
<gene>
    <name evidence="1" type="ORF">G7K_2578-t1</name>
</gene>
<evidence type="ECO:0000313" key="2">
    <source>
        <dbReference type="Proteomes" id="UP000033140"/>
    </source>
</evidence>
<keyword evidence="2" id="KW-1185">Reference proteome</keyword>
<comment type="caution">
    <text evidence="1">The sequence shown here is derived from an EMBL/GenBank/DDBJ whole genome shotgun (WGS) entry which is preliminary data.</text>
</comment>
<reference evidence="1 2" key="1">
    <citation type="journal article" date="2011" name="J. Gen. Appl. Microbiol.">
        <title>Draft genome sequencing of the enigmatic yeast Saitoella complicata.</title>
        <authorList>
            <person name="Nishida H."/>
            <person name="Hamamoto M."/>
            <person name="Sugiyama J."/>
        </authorList>
    </citation>
    <scope>NUCLEOTIDE SEQUENCE [LARGE SCALE GENOMIC DNA]</scope>
    <source>
        <strain evidence="1 2">NRRL Y-17804</strain>
    </source>
</reference>
<dbReference type="Proteomes" id="UP000033140">
    <property type="component" value="Unassembled WGS sequence"/>
</dbReference>
<proteinExistence type="predicted"/>
<dbReference type="EMBL" id="BACD03000014">
    <property type="protein sequence ID" value="GAO48405.1"/>
    <property type="molecule type" value="Genomic_DNA"/>
</dbReference>
<organism evidence="1 2">
    <name type="scientific">Saitoella complicata (strain BCRC 22490 / CBS 7301 / JCM 7358 / NBRC 10748 / NRRL Y-17804)</name>
    <dbReference type="NCBI Taxonomy" id="698492"/>
    <lineage>
        <taxon>Eukaryota</taxon>
        <taxon>Fungi</taxon>
        <taxon>Dikarya</taxon>
        <taxon>Ascomycota</taxon>
        <taxon>Taphrinomycotina</taxon>
        <taxon>Taphrinomycotina incertae sedis</taxon>
        <taxon>Saitoella</taxon>
    </lineage>
</organism>
<name>A0A0E9NG86_SAICN</name>
<protein>
    <submittedName>
        <fullName evidence="1">Uncharacterized protein</fullName>
    </submittedName>
</protein>
<sequence>MRRDGECQYITSIANSTDRGAIINVNKMILMYRTHFLFCKVGQCLSVLGLQFLDQGDVLLLGVLLGST</sequence>
<accession>A0A0E9NG86</accession>
<reference evidence="1 2" key="2">
    <citation type="journal article" date="2014" name="J. Gen. Appl. Microbiol.">
        <title>The early diverging ascomycetous budding yeast Saitoella complicata has three histone deacetylases belonging to the Clr6, Hos2, and Rpd3 lineages.</title>
        <authorList>
            <person name="Nishida H."/>
            <person name="Matsumoto T."/>
            <person name="Kondo S."/>
            <person name="Hamamoto M."/>
            <person name="Yoshikawa H."/>
        </authorList>
    </citation>
    <scope>NUCLEOTIDE SEQUENCE [LARGE SCALE GENOMIC DNA]</scope>
    <source>
        <strain evidence="1 2">NRRL Y-17804</strain>
    </source>
</reference>